<dbReference type="InterPro" id="IPR027463">
    <property type="entry name" value="AcrB_DN_DC_subdom"/>
</dbReference>
<dbReference type="Gene3D" id="1.20.1640.10">
    <property type="entry name" value="Multidrug efflux transporter AcrB transmembrane domain"/>
    <property type="match status" value="2"/>
</dbReference>
<reference evidence="9 11" key="2">
    <citation type="submission" date="2018-05" db="EMBL/GenBank/DDBJ databases">
        <authorList>
            <person name="Lanie J.A."/>
            <person name="Ng W.-L."/>
            <person name="Kazmierczak K.M."/>
            <person name="Andrzejewski T.M."/>
            <person name="Davidsen T.M."/>
            <person name="Wayne K.J."/>
            <person name="Tettelin H."/>
            <person name="Glass J.I."/>
            <person name="Rusch D."/>
            <person name="Podicherti R."/>
            <person name="Tsui H.-C.T."/>
            <person name="Winkler M.E."/>
        </authorList>
    </citation>
    <scope>NUCLEOTIDE SEQUENCE [LARGE SCALE GENOMIC DNA]</scope>
    <source>
        <strain evidence="9 11">YBY</strain>
    </source>
</reference>
<feature type="transmembrane region" description="Helical" evidence="8">
    <location>
        <begin position="432"/>
        <end position="454"/>
    </location>
</feature>
<dbReference type="STRING" id="511.UZ73_13435"/>
<dbReference type="GO" id="GO:0005886">
    <property type="term" value="C:plasma membrane"/>
    <property type="evidence" value="ECO:0007669"/>
    <property type="project" value="UniProtKB-SubCell"/>
</dbReference>
<keyword evidence="7 8" id="KW-0472">Membrane</keyword>
<name>A0A0M7FLH2_ALCFA</name>
<dbReference type="AlphaFoldDB" id="A0A0M7FLH2"/>
<dbReference type="PANTHER" id="PTHR32063">
    <property type="match status" value="1"/>
</dbReference>
<sequence>MKRLLGLFIFRPVGSSLLALAMVLVGALALRLLPVASLPEMDFPVIAISANLPGASPETMASSVATPLEQALGSIAGVSEMSSRSSEGSTQIMLVFELDRDIEGAARDVQAAINQARPMLPSGMSSVPTYEKVNPSSMPIMVLALTSQTANKAQLFDMASGIVQQKLAQIPGVGSVDVGGGSLPAVRVGLNPKALASAGIALDDVRSVINNANSLRPNGYLEGEQGQWQINSGKQYNQARFFEPLVLKNQDGQVIRLGDVAKVEDSVENIHSLGYWNNQEAVLLIVRRQAGANIIETVNTIRERLPGIEEMLPSQAQLTVAQDRTPSIRATLEEAQLTLIIAVALVVLVVLLFLRNWRAALIPAIAVPASLISTFAFMHLFGFTLNTISLMALIVATGFVVDDAIVVLESIMRYLEKGLSPMRAALRGTREVGFTVTAMSLSLVAVFIPLWLIGGLAGRLFMEFAVTLCTAVLVSLVISLMLTPMMTARLLRPGPQEHESTNPVSRFLGWIGSVSWHGYRRSLDWALKHHRLMLFSLFATIGLNVYLYTVVPKGLFPQQDTGQLMGFFRVDRGTSFQSMVPKLEYFRSILNQDPDIRSVAVFAGGRSGSTSSFILVELKPMDERKASTTDIVNRLRDPLSTTPGARMFMVPQQDIPVGSGGGGRSGSYDYSLLGSDLELLKTWLPKVQQAMSELPELVDVDTGTDDKAGLVQLEIDRDMATRLGIDMSMVAGTLNNSFSQRQVSTIFGRLNQYYVVMEVEPRFAQDLESLKEIEVVAKDGTRVPLSAFTRFSTGTAPRSINHMGLLVAESVSFGLAEGVTLSQATAAIEQAMARIQLPTREIQAGFEGNTAQMLDALAKQPMMFLAALVALYIVLGMLYESYMHPLTILSTLPSAGIGALLALMMTSGEFNLIAMIGVFLLIGIVKKNAIMMVDYALQMERERGMGSREAIYEACLVRFRPIMMTTLSAIFGAIPLILASGPGVEMRQPLGVTIVGGLVLSQILTLYTTPVVYLYLDRWRHRFMRRKNQTTLNI</sequence>
<dbReference type="OrthoDB" id="9042683at2"/>
<comment type="subcellular location">
    <subcellularLocation>
        <location evidence="1">Cell inner membrane</location>
        <topology evidence="1">Multi-pass membrane protein</topology>
    </subcellularLocation>
</comment>
<evidence type="ECO:0000256" key="8">
    <source>
        <dbReference type="SAM" id="Phobius"/>
    </source>
</evidence>
<proteinExistence type="predicted"/>
<dbReference type="InterPro" id="IPR001036">
    <property type="entry name" value="Acrflvin-R"/>
</dbReference>
<evidence type="ECO:0000313" key="12">
    <source>
        <dbReference type="Proteomes" id="UP001211866"/>
    </source>
</evidence>
<dbReference type="PRINTS" id="PR00702">
    <property type="entry name" value="ACRIFLAVINRP"/>
</dbReference>
<dbReference type="Proteomes" id="UP001211866">
    <property type="component" value="Chromosome"/>
</dbReference>
<dbReference type="Gene3D" id="3.30.70.1440">
    <property type="entry name" value="Multidrug efflux transporter AcrB pore domain"/>
    <property type="match status" value="1"/>
</dbReference>
<feature type="transmembrane region" description="Helical" evidence="8">
    <location>
        <begin position="361"/>
        <end position="382"/>
    </location>
</feature>
<keyword evidence="12" id="KW-1185">Reference proteome</keyword>
<organism evidence="9 11">
    <name type="scientific">Alcaligenes faecalis</name>
    <dbReference type="NCBI Taxonomy" id="511"/>
    <lineage>
        <taxon>Bacteria</taxon>
        <taxon>Pseudomonadati</taxon>
        <taxon>Pseudomonadota</taxon>
        <taxon>Betaproteobacteria</taxon>
        <taxon>Burkholderiales</taxon>
        <taxon>Alcaligenaceae</taxon>
        <taxon>Alcaligenes</taxon>
    </lineage>
</organism>
<dbReference type="SUPFAM" id="SSF82714">
    <property type="entry name" value="Multidrug efflux transporter AcrB TolC docking domain, DN and DC subdomains"/>
    <property type="match status" value="2"/>
</dbReference>
<dbReference type="FunFam" id="3.30.70.1430:FF:000001">
    <property type="entry name" value="Efflux pump membrane transporter"/>
    <property type="match status" value="1"/>
</dbReference>
<feature type="transmembrane region" description="Helical" evidence="8">
    <location>
        <begin position="957"/>
        <end position="978"/>
    </location>
</feature>
<evidence type="ECO:0000256" key="4">
    <source>
        <dbReference type="ARBA" id="ARBA00022519"/>
    </source>
</evidence>
<dbReference type="Pfam" id="PF00873">
    <property type="entry name" value="ACR_tran"/>
    <property type="match status" value="1"/>
</dbReference>
<keyword evidence="3" id="KW-1003">Cell membrane</keyword>
<evidence type="ECO:0000313" key="9">
    <source>
        <dbReference type="EMBL" id="PWE13788.1"/>
    </source>
</evidence>
<feature type="transmembrane region" description="Helical" evidence="8">
    <location>
        <begin position="886"/>
        <end position="906"/>
    </location>
</feature>
<evidence type="ECO:0000256" key="2">
    <source>
        <dbReference type="ARBA" id="ARBA00022448"/>
    </source>
</evidence>
<dbReference type="EMBL" id="QEXO01000003">
    <property type="protein sequence ID" value="PWE13788.1"/>
    <property type="molecule type" value="Genomic_DNA"/>
</dbReference>
<dbReference type="Proteomes" id="UP000245216">
    <property type="component" value="Unassembled WGS sequence"/>
</dbReference>
<dbReference type="SUPFAM" id="SSF82693">
    <property type="entry name" value="Multidrug efflux transporter AcrB pore domain, PN1, PN2, PC1 and PC2 subdomains"/>
    <property type="match status" value="3"/>
</dbReference>
<dbReference type="Gene3D" id="3.30.70.1430">
    <property type="entry name" value="Multidrug efflux transporter AcrB pore domain"/>
    <property type="match status" value="2"/>
</dbReference>
<evidence type="ECO:0000256" key="6">
    <source>
        <dbReference type="ARBA" id="ARBA00022989"/>
    </source>
</evidence>
<accession>A0A0S2JTB6</accession>
<keyword evidence="6 8" id="KW-1133">Transmembrane helix</keyword>
<evidence type="ECO:0000256" key="5">
    <source>
        <dbReference type="ARBA" id="ARBA00022692"/>
    </source>
</evidence>
<dbReference type="EMBL" id="CP096916">
    <property type="protein sequence ID" value="WBM37707.1"/>
    <property type="molecule type" value="Genomic_DNA"/>
</dbReference>
<keyword evidence="4" id="KW-0997">Cell inner membrane</keyword>
<feature type="transmembrane region" description="Helical" evidence="8">
    <location>
        <begin position="862"/>
        <end position="879"/>
    </location>
</feature>
<dbReference type="PANTHER" id="PTHR32063:SF34">
    <property type="entry name" value="MULTIDRUG RESISTANCE PROTEIN MDTC"/>
    <property type="match status" value="1"/>
</dbReference>
<reference evidence="10 12" key="3">
    <citation type="submission" date="2022-05" db="EMBL/GenBank/DDBJ databases">
        <title>Complete sequence of strain NY11312.</title>
        <authorList>
            <person name="Zhou D."/>
        </authorList>
    </citation>
    <scope>NUCLEOTIDE SEQUENCE [LARGE SCALE GENOMIC DNA]</scope>
    <source>
        <strain evidence="10 12">NY11312</strain>
    </source>
</reference>
<feature type="transmembrane region" description="Helical" evidence="8">
    <location>
        <begin position="912"/>
        <end position="937"/>
    </location>
</feature>
<evidence type="ECO:0000256" key="1">
    <source>
        <dbReference type="ARBA" id="ARBA00004429"/>
    </source>
</evidence>
<feature type="transmembrane region" description="Helical" evidence="8">
    <location>
        <begin position="335"/>
        <end position="354"/>
    </location>
</feature>
<protein>
    <submittedName>
        <fullName evidence="10">Efflux RND transporter permease subunit</fullName>
    </submittedName>
    <submittedName>
        <fullName evidence="9">Multidrug transporter subunit MdtC</fullName>
    </submittedName>
</protein>
<keyword evidence="5 8" id="KW-0812">Transmembrane</keyword>
<feature type="transmembrane region" description="Helical" evidence="8">
    <location>
        <begin position="532"/>
        <end position="551"/>
    </location>
</feature>
<keyword evidence="2" id="KW-0813">Transport</keyword>
<dbReference type="GO" id="GO:0042910">
    <property type="term" value="F:xenobiotic transmembrane transporter activity"/>
    <property type="evidence" value="ECO:0007669"/>
    <property type="project" value="TreeGrafter"/>
</dbReference>
<evidence type="ECO:0000313" key="10">
    <source>
        <dbReference type="EMBL" id="WBM37707.1"/>
    </source>
</evidence>
<gene>
    <name evidence="9" type="ORF">DF183_11475</name>
    <name evidence="10" type="ORF">M2J83_18205</name>
</gene>
<dbReference type="GeneID" id="29371060"/>
<dbReference type="Gene3D" id="3.30.70.1320">
    <property type="entry name" value="Multidrug efflux transporter AcrB pore domain like"/>
    <property type="match status" value="1"/>
</dbReference>
<dbReference type="KEGG" id="afa:UZ73_13435"/>
<evidence type="ECO:0000256" key="7">
    <source>
        <dbReference type="ARBA" id="ARBA00023136"/>
    </source>
</evidence>
<feature type="transmembrane region" description="Helical" evidence="8">
    <location>
        <begin position="460"/>
        <end position="482"/>
    </location>
</feature>
<dbReference type="SUPFAM" id="SSF82866">
    <property type="entry name" value="Multidrug efflux transporter AcrB transmembrane domain"/>
    <property type="match status" value="2"/>
</dbReference>
<reference evidence="9 11" key="1">
    <citation type="submission" date="2018-05" db="EMBL/GenBank/DDBJ databases">
        <title>Genome Sequence of an Efficient Indole-Degrading Bacterium, Alcaligenes sp.YBY.</title>
        <authorList>
            <person name="Yang B."/>
        </authorList>
    </citation>
    <scope>NUCLEOTIDE SEQUENCE [LARGE SCALE GENOMIC DNA]</scope>
    <source>
        <strain evidence="9 11">YBY</strain>
    </source>
</reference>
<evidence type="ECO:0000256" key="3">
    <source>
        <dbReference type="ARBA" id="ARBA00022475"/>
    </source>
</evidence>
<dbReference type="FunFam" id="1.20.1640.10:FF:000001">
    <property type="entry name" value="Efflux pump membrane transporter"/>
    <property type="match status" value="1"/>
</dbReference>
<dbReference type="Gene3D" id="3.30.2090.10">
    <property type="entry name" value="Multidrug efflux transporter AcrB TolC docking domain, DN and DC subdomains"/>
    <property type="match status" value="2"/>
</dbReference>
<feature type="transmembrane region" description="Helical" evidence="8">
    <location>
        <begin position="388"/>
        <end position="411"/>
    </location>
</feature>
<dbReference type="RefSeq" id="WP_042486567.1">
    <property type="nucleotide sequence ID" value="NZ_CAXOJJ010000001.1"/>
</dbReference>
<evidence type="ECO:0000313" key="11">
    <source>
        <dbReference type="Proteomes" id="UP000245216"/>
    </source>
</evidence>
<accession>A0A0M7FLH2</accession>
<feature type="transmembrane region" description="Helical" evidence="8">
    <location>
        <begin position="990"/>
        <end position="1016"/>
    </location>
</feature>